<keyword evidence="4" id="KW-0378">Hydrolase</keyword>
<evidence type="ECO:0000259" key="6">
    <source>
        <dbReference type="SMART" id="SM00849"/>
    </source>
</evidence>
<evidence type="ECO:0000256" key="1">
    <source>
        <dbReference type="ARBA" id="ARBA00001947"/>
    </source>
</evidence>
<dbReference type="EMBL" id="JBHMCF010000014">
    <property type="protein sequence ID" value="MFB9471705.1"/>
    <property type="molecule type" value="Genomic_DNA"/>
</dbReference>
<dbReference type="SUPFAM" id="SSF56281">
    <property type="entry name" value="Metallo-hydrolase/oxidoreductase"/>
    <property type="match status" value="1"/>
</dbReference>
<dbReference type="Pfam" id="PF00753">
    <property type="entry name" value="Lactamase_B"/>
    <property type="match status" value="1"/>
</dbReference>
<comment type="caution">
    <text evidence="7">The sequence shown here is derived from an EMBL/GenBank/DDBJ whole genome shotgun (WGS) entry which is preliminary data.</text>
</comment>
<accession>A0ABV5NN14</accession>
<proteinExistence type="inferred from homology"/>
<dbReference type="PANTHER" id="PTHR42978:SF2">
    <property type="entry name" value="102 KBASES UNSTABLE REGION: FROM 1 TO 119443"/>
    <property type="match status" value="1"/>
</dbReference>
<dbReference type="RefSeq" id="WP_345408664.1">
    <property type="nucleotide sequence ID" value="NZ_BAAAXS010000001.1"/>
</dbReference>
<organism evidence="7 8">
    <name type="scientific">Nonomuraea salmonea</name>
    <dbReference type="NCBI Taxonomy" id="46181"/>
    <lineage>
        <taxon>Bacteria</taxon>
        <taxon>Bacillati</taxon>
        <taxon>Actinomycetota</taxon>
        <taxon>Actinomycetes</taxon>
        <taxon>Streptosporangiales</taxon>
        <taxon>Streptosporangiaceae</taxon>
        <taxon>Nonomuraea</taxon>
    </lineage>
</organism>
<name>A0ABV5NN14_9ACTN</name>
<dbReference type="PANTHER" id="PTHR42978">
    <property type="entry name" value="QUORUM-QUENCHING LACTONASE YTNP-RELATED-RELATED"/>
    <property type="match status" value="1"/>
</dbReference>
<keyword evidence="3" id="KW-0479">Metal-binding</keyword>
<evidence type="ECO:0000256" key="3">
    <source>
        <dbReference type="ARBA" id="ARBA00022723"/>
    </source>
</evidence>
<sequence>MTFSTDPIKTISVISTGSVAIRPEHVGPTWKNTYVWLFTSTRWTAARPINVYVIEHRDGVVLFDTGQDRASVTDPAYFPGGLNGLVYSRLAKFEIGPAETLAAGLSELGYRVQDVNTAVISHLHQDHIGGLPLLGHADIVVSRDEWNSLSAPLPEMRGLMRSHIELPGLNWKRVVPEPLADPTLAPFTDGHDLFGDGSLVLLPTAGHTPGSLSMLVRRPGHAPLLMVGDLTYDADLLFAGELPGVGDKKQMRDAVAKVNALRQKMPDLAVLAAHDPAAADRLAAALATGAVAHAAG</sequence>
<dbReference type="InterPro" id="IPR001279">
    <property type="entry name" value="Metallo-B-lactamas"/>
</dbReference>
<dbReference type="InterPro" id="IPR036866">
    <property type="entry name" value="RibonucZ/Hydroxyglut_hydro"/>
</dbReference>
<dbReference type="InterPro" id="IPR051013">
    <property type="entry name" value="MBL_superfamily_lactonases"/>
</dbReference>
<reference evidence="7 8" key="1">
    <citation type="submission" date="2024-09" db="EMBL/GenBank/DDBJ databases">
        <authorList>
            <person name="Sun Q."/>
            <person name="Mori K."/>
        </authorList>
    </citation>
    <scope>NUCLEOTIDE SEQUENCE [LARGE SCALE GENOMIC DNA]</scope>
    <source>
        <strain evidence="7 8">JCM 3324</strain>
    </source>
</reference>
<evidence type="ECO:0000313" key="7">
    <source>
        <dbReference type="EMBL" id="MFB9471705.1"/>
    </source>
</evidence>
<dbReference type="CDD" id="cd07729">
    <property type="entry name" value="AHL_lactonase_MBL-fold"/>
    <property type="match status" value="1"/>
</dbReference>
<evidence type="ECO:0000313" key="8">
    <source>
        <dbReference type="Proteomes" id="UP001589568"/>
    </source>
</evidence>
<dbReference type="SMART" id="SM00849">
    <property type="entry name" value="Lactamase_B"/>
    <property type="match status" value="1"/>
</dbReference>
<feature type="domain" description="Metallo-beta-lactamase" evidence="6">
    <location>
        <begin position="48"/>
        <end position="274"/>
    </location>
</feature>
<comment type="cofactor">
    <cofactor evidence="1">
        <name>Zn(2+)</name>
        <dbReference type="ChEBI" id="CHEBI:29105"/>
    </cofactor>
</comment>
<protein>
    <submittedName>
        <fullName evidence="7">N-acyl homoserine lactonase family protein</fullName>
    </submittedName>
</protein>
<keyword evidence="8" id="KW-1185">Reference proteome</keyword>
<evidence type="ECO:0000256" key="4">
    <source>
        <dbReference type="ARBA" id="ARBA00022801"/>
    </source>
</evidence>
<comment type="similarity">
    <text evidence="2">Belongs to the metallo-beta-lactamase superfamily.</text>
</comment>
<dbReference type="Gene3D" id="3.60.15.10">
    <property type="entry name" value="Ribonuclease Z/Hydroxyacylglutathione hydrolase-like"/>
    <property type="match status" value="1"/>
</dbReference>
<dbReference type="Proteomes" id="UP001589568">
    <property type="component" value="Unassembled WGS sequence"/>
</dbReference>
<evidence type="ECO:0000256" key="2">
    <source>
        <dbReference type="ARBA" id="ARBA00007749"/>
    </source>
</evidence>
<evidence type="ECO:0000256" key="5">
    <source>
        <dbReference type="ARBA" id="ARBA00022833"/>
    </source>
</evidence>
<keyword evidence="5" id="KW-0862">Zinc</keyword>
<gene>
    <name evidence="7" type="ORF">ACFFR3_19455</name>
</gene>